<name>A0A835MFB2_9ROSI</name>
<evidence type="ECO:0000256" key="1">
    <source>
        <dbReference type="SAM" id="Phobius"/>
    </source>
</evidence>
<feature type="transmembrane region" description="Helical" evidence="1">
    <location>
        <begin position="63"/>
        <end position="80"/>
    </location>
</feature>
<keyword evidence="1" id="KW-1133">Transmembrane helix</keyword>
<dbReference type="Proteomes" id="UP000657918">
    <property type="component" value="Chromosome 16"/>
</dbReference>
<organism evidence="2 3">
    <name type="scientific">Salix dunnii</name>
    <dbReference type="NCBI Taxonomy" id="1413687"/>
    <lineage>
        <taxon>Eukaryota</taxon>
        <taxon>Viridiplantae</taxon>
        <taxon>Streptophyta</taxon>
        <taxon>Embryophyta</taxon>
        <taxon>Tracheophyta</taxon>
        <taxon>Spermatophyta</taxon>
        <taxon>Magnoliopsida</taxon>
        <taxon>eudicotyledons</taxon>
        <taxon>Gunneridae</taxon>
        <taxon>Pentapetalae</taxon>
        <taxon>rosids</taxon>
        <taxon>fabids</taxon>
        <taxon>Malpighiales</taxon>
        <taxon>Salicaceae</taxon>
        <taxon>Saliceae</taxon>
        <taxon>Salix</taxon>
    </lineage>
</organism>
<proteinExistence type="predicted"/>
<accession>A0A835MFB2</accession>
<gene>
    <name evidence="2" type="ORF">SADUNF_Sadunf16G0008500</name>
</gene>
<dbReference type="EMBL" id="JADGMS010000016">
    <property type="protein sequence ID" value="KAF9664342.1"/>
    <property type="molecule type" value="Genomic_DNA"/>
</dbReference>
<keyword evidence="1" id="KW-0812">Transmembrane</keyword>
<keyword evidence="1" id="KW-0472">Membrane</keyword>
<evidence type="ECO:0000313" key="2">
    <source>
        <dbReference type="EMBL" id="KAF9664342.1"/>
    </source>
</evidence>
<sequence>MLWTKHVIDFKSDAAAATPKNKSVASCALTEVSMAFKTSHCSRDNTPAACLNPRCTASKGSKTLLLLVVIIGLMLTSAVAKDGRGFGSGSILGGSRAAGTGGFIGGGRATTGGRTSASVTWGPTSTFWTLIMSFKIYL</sequence>
<comment type="caution">
    <text evidence="2">The sequence shown here is derived from an EMBL/GenBank/DDBJ whole genome shotgun (WGS) entry which is preliminary data.</text>
</comment>
<dbReference type="AlphaFoldDB" id="A0A835MFB2"/>
<protein>
    <submittedName>
        <fullName evidence="2">Uncharacterized protein</fullName>
    </submittedName>
</protein>
<reference evidence="2 3" key="1">
    <citation type="submission" date="2020-10" db="EMBL/GenBank/DDBJ databases">
        <title>Plant Genome Project.</title>
        <authorList>
            <person name="Zhang R.-G."/>
        </authorList>
    </citation>
    <scope>NUCLEOTIDE SEQUENCE [LARGE SCALE GENOMIC DNA]</scope>
    <source>
        <strain evidence="2">FAFU-HL-1</strain>
        <tissue evidence="2">Leaf</tissue>
    </source>
</reference>
<keyword evidence="3" id="KW-1185">Reference proteome</keyword>
<evidence type="ECO:0000313" key="3">
    <source>
        <dbReference type="Proteomes" id="UP000657918"/>
    </source>
</evidence>